<reference evidence="3 4" key="1">
    <citation type="submission" date="2024-04" db="EMBL/GenBank/DDBJ databases">
        <title>Polymorphospora sp. isolated from Baiyangdian Lake in Xiong'an New Area.</title>
        <authorList>
            <person name="Zhang X."/>
            <person name="Liu J."/>
        </authorList>
    </citation>
    <scope>NUCLEOTIDE SEQUENCE [LARGE SCALE GENOMIC DNA]</scope>
    <source>
        <strain evidence="3 4">2-325</strain>
    </source>
</reference>
<feature type="compositionally biased region" description="Low complexity" evidence="1">
    <location>
        <begin position="70"/>
        <end position="84"/>
    </location>
</feature>
<keyword evidence="2" id="KW-0812">Transmembrane</keyword>
<dbReference type="Proteomes" id="UP001582793">
    <property type="component" value="Unassembled WGS sequence"/>
</dbReference>
<evidence type="ECO:0000313" key="4">
    <source>
        <dbReference type="Proteomes" id="UP001582793"/>
    </source>
</evidence>
<name>A0ABV5CRA6_9ACTN</name>
<proteinExistence type="predicted"/>
<evidence type="ECO:0000256" key="2">
    <source>
        <dbReference type="SAM" id="Phobius"/>
    </source>
</evidence>
<sequence>MSVFDTDRPRGAWLGPLAIAVVLLAVIGGAVGFLLANTGGDGGRGTGAGPGPTVSPTLVAEAPDTPTPDTPTYAPDPTYATTPAGQPVRTTAAGHGRPTTCPAHTETLAREAGSAGDLSLTLYLRTRHSEVWICTDRHGTLFYQGHSGQPGEKLVEGHNALFLTDVSAAGGGYLATNHTGRGTTRYLVTADKLVIEHEGGGTETQAAI</sequence>
<feature type="region of interest" description="Disordered" evidence="1">
    <location>
        <begin position="44"/>
        <end position="102"/>
    </location>
</feature>
<keyword evidence="4" id="KW-1185">Reference proteome</keyword>
<keyword evidence="2" id="KW-1133">Transmembrane helix</keyword>
<comment type="caution">
    <text evidence="3">The sequence shown here is derived from an EMBL/GenBank/DDBJ whole genome shotgun (WGS) entry which is preliminary data.</text>
</comment>
<organism evidence="3 4">
    <name type="scientific">Polymorphospora lycopeni</name>
    <dbReference type="NCBI Taxonomy" id="3140240"/>
    <lineage>
        <taxon>Bacteria</taxon>
        <taxon>Bacillati</taxon>
        <taxon>Actinomycetota</taxon>
        <taxon>Actinomycetes</taxon>
        <taxon>Micromonosporales</taxon>
        <taxon>Micromonosporaceae</taxon>
        <taxon>Polymorphospora</taxon>
    </lineage>
</organism>
<feature type="transmembrane region" description="Helical" evidence="2">
    <location>
        <begin position="12"/>
        <end position="36"/>
    </location>
</feature>
<keyword evidence="2" id="KW-0472">Membrane</keyword>
<dbReference type="RefSeq" id="WP_364220619.1">
    <property type="nucleotide sequence ID" value="NZ_JBCGDC010000039.1"/>
</dbReference>
<dbReference type="EMBL" id="JBCGDC010000039">
    <property type="protein sequence ID" value="MFB6394539.1"/>
    <property type="molecule type" value="Genomic_DNA"/>
</dbReference>
<evidence type="ECO:0000256" key="1">
    <source>
        <dbReference type="SAM" id="MobiDB-lite"/>
    </source>
</evidence>
<protein>
    <submittedName>
        <fullName evidence="3">Uncharacterized protein</fullName>
    </submittedName>
</protein>
<evidence type="ECO:0000313" key="3">
    <source>
        <dbReference type="EMBL" id="MFB6394539.1"/>
    </source>
</evidence>
<accession>A0ABV5CRA6</accession>
<gene>
    <name evidence="3" type="ORF">AAFH96_15675</name>
</gene>